<dbReference type="GO" id="GO:0000793">
    <property type="term" value="C:condensed chromosome"/>
    <property type="evidence" value="ECO:0007669"/>
    <property type="project" value="TreeGrafter"/>
</dbReference>
<dbReference type="RefSeq" id="XP_029655020.1">
    <property type="nucleotide sequence ID" value="XM_029799160.2"/>
</dbReference>
<dbReference type="PANTHER" id="PTHR14418:SF5">
    <property type="entry name" value="CONDENSIN COMPLEX SUBUNIT 3"/>
    <property type="match status" value="1"/>
</dbReference>
<sequence>MIQHDPNYSVRLTVLESVAIVPGTLPFILERTFDTNNVVRRAAFSIIGSRVEMSTLSIQQRLDLLRYGLVDNCESVRTACSKMLVSGWLGYVGGDVISLLEHFDVESDLELVEKAVKLIFKDKTEDFVDQRFLKFFQNSGF</sequence>
<organism evidence="1 2">
    <name type="scientific">Octopus sinensis</name>
    <name type="common">East Asian common octopus</name>
    <dbReference type="NCBI Taxonomy" id="2607531"/>
    <lineage>
        <taxon>Eukaryota</taxon>
        <taxon>Metazoa</taxon>
        <taxon>Spiralia</taxon>
        <taxon>Lophotrochozoa</taxon>
        <taxon>Mollusca</taxon>
        <taxon>Cephalopoda</taxon>
        <taxon>Coleoidea</taxon>
        <taxon>Octopodiformes</taxon>
        <taxon>Octopoda</taxon>
        <taxon>Incirrata</taxon>
        <taxon>Octopodidae</taxon>
        <taxon>Octopus</taxon>
    </lineage>
</organism>
<dbReference type="InterPro" id="IPR016024">
    <property type="entry name" value="ARM-type_fold"/>
</dbReference>
<dbReference type="SUPFAM" id="SSF48371">
    <property type="entry name" value="ARM repeat"/>
    <property type="match status" value="1"/>
</dbReference>
<evidence type="ECO:0000313" key="2">
    <source>
        <dbReference type="RefSeq" id="XP_029655020.1"/>
    </source>
</evidence>
<dbReference type="AlphaFoldDB" id="A0A6P7TYK6"/>
<dbReference type="GO" id="GO:0007076">
    <property type="term" value="P:mitotic chromosome condensation"/>
    <property type="evidence" value="ECO:0007669"/>
    <property type="project" value="InterPro"/>
</dbReference>
<gene>
    <name evidence="2" type="primary">LOC115228603</name>
</gene>
<dbReference type="Gene3D" id="1.25.10.10">
    <property type="entry name" value="Leucine-rich Repeat Variant"/>
    <property type="match status" value="1"/>
</dbReference>
<reference evidence="2" key="1">
    <citation type="submission" date="2025-08" db="UniProtKB">
        <authorList>
            <consortium name="RefSeq"/>
        </authorList>
    </citation>
    <scope>IDENTIFICATION</scope>
</reference>
<keyword evidence="1" id="KW-1185">Reference proteome</keyword>
<dbReference type="GO" id="GO:0000796">
    <property type="term" value="C:condensin complex"/>
    <property type="evidence" value="ECO:0007669"/>
    <property type="project" value="InterPro"/>
</dbReference>
<evidence type="ECO:0000313" key="1">
    <source>
        <dbReference type="Proteomes" id="UP000515154"/>
    </source>
</evidence>
<dbReference type="PANTHER" id="PTHR14418">
    <property type="entry name" value="CONDENSIN COMPLEX SUBUNIT 3-RELATED"/>
    <property type="match status" value="1"/>
</dbReference>
<accession>A0A6P7TYK6</accession>
<dbReference type="InterPro" id="IPR011989">
    <property type="entry name" value="ARM-like"/>
</dbReference>
<protein>
    <submittedName>
        <fullName evidence="2">Condensin complex subunit 3-like</fullName>
    </submittedName>
</protein>
<dbReference type="Proteomes" id="UP000515154">
    <property type="component" value="Unplaced"/>
</dbReference>
<proteinExistence type="predicted"/>
<dbReference type="KEGG" id="osn:115228603"/>
<dbReference type="InterPro" id="IPR027165">
    <property type="entry name" value="CND3"/>
</dbReference>
<name>A0A6P7TYK6_9MOLL</name>